<evidence type="ECO:0000313" key="3">
    <source>
        <dbReference type="EMBL" id="SFP73600.1"/>
    </source>
</evidence>
<dbReference type="AlphaFoldDB" id="A0A1I5SS46"/>
<proteinExistence type="predicted"/>
<dbReference type="InterPro" id="IPR009057">
    <property type="entry name" value="Homeodomain-like_sf"/>
</dbReference>
<dbReference type="InterPro" id="IPR001584">
    <property type="entry name" value="Integrase_cat-core"/>
</dbReference>
<dbReference type="STRING" id="1993.SAMN04489713_1172"/>
<dbReference type="NCBIfam" id="NF033577">
    <property type="entry name" value="transpos_IS481"/>
    <property type="match status" value="1"/>
</dbReference>
<evidence type="ECO:0000313" key="4">
    <source>
        <dbReference type="Proteomes" id="UP000183413"/>
    </source>
</evidence>
<accession>A0A1I5SS46</accession>
<dbReference type="InterPro" id="IPR036397">
    <property type="entry name" value="RNaseH_sf"/>
</dbReference>
<organism evidence="3 4">
    <name type="scientific">Actinomadura madurae</name>
    <dbReference type="NCBI Taxonomy" id="1993"/>
    <lineage>
        <taxon>Bacteria</taxon>
        <taxon>Bacillati</taxon>
        <taxon>Actinomycetota</taxon>
        <taxon>Actinomycetes</taxon>
        <taxon>Streptosporangiales</taxon>
        <taxon>Thermomonosporaceae</taxon>
        <taxon>Actinomadura</taxon>
    </lineage>
</organism>
<feature type="domain" description="Integrase catalytic" evidence="2">
    <location>
        <begin position="140"/>
        <end position="310"/>
    </location>
</feature>
<keyword evidence="4" id="KW-1185">Reference proteome</keyword>
<dbReference type="Pfam" id="PF13683">
    <property type="entry name" value="rve_3"/>
    <property type="match status" value="1"/>
</dbReference>
<dbReference type="Pfam" id="PF13565">
    <property type="entry name" value="HTH_32"/>
    <property type="match status" value="1"/>
</dbReference>
<sequence>MTLRRVLVESSVVEQRYQAVLQVLSGASVTEVAGRFGVSRQAVHRWLGRYRDEGLAGLSDRSSRPVSSPSRTPAEVEALICELRRNHPSWGARRLVWELSRRGCPEPVPSRAMVHRVLVRQGLVQVVPRGRRREDYTRWQRSEPMQLWQMDIVGGIMLADSTECKVVTGVDDHSRYCVIAAVVARPTGRAVCLALADALGRFGIPDELLTDNGKQFTARFGRGGEVLFDRICRENGIAHRLTRPRSPTTTGKVERFHQTLRRELLDDHDTFTGIEHAQQVLDAFVADYNTARPHQSLDMDRPADRFQSRCDDHLPLRLPPTLRTLPDPEPEPAAEAVRASEPEVVVPPPRREPEPATATGLVLSANGIDPVNLAVEFTRVIPASGNLTVCGQQFWLGPHRAGLTLTLRADTGTVELLTAGTRIKKVPSRLTTGHLRQLLAGGGSRIDPLATPTRPGPGEAIEVDRTINGCGLLSLGGRQHSVGYHLAGRRLTVRIDGSLLHLIDGHTLLRTLPNPLTVTDIGRIRDARLAGPGPQPAAEPIRVQRKVSSRGQVVIAGQKIQVGIGHAGTTVTIQDTDGTFRISLADQIITEVARTTTKPIARFKARKPEPSRPTTSRPRECDSDGRTMLV</sequence>
<name>A0A1I5SS46_9ACTN</name>
<gene>
    <name evidence="3" type="ORF">SAMN04489713_1172</name>
</gene>
<feature type="region of interest" description="Disordered" evidence="1">
    <location>
        <begin position="310"/>
        <end position="356"/>
    </location>
</feature>
<reference evidence="3 4" key="1">
    <citation type="submission" date="2016-10" db="EMBL/GenBank/DDBJ databases">
        <authorList>
            <person name="de Groot N.N."/>
        </authorList>
    </citation>
    <scope>NUCLEOTIDE SEQUENCE [LARGE SCALE GENOMIC DNA]</scope>
    <source>
        <strain evidence="3 4">DSM 43067</strain>
    </source>
</reference>
<dbReference type="PROSITE" id="PS50994">
    <property type="entry name" value="INTEGRASE"/>
    <property type="match status" value="1"/>
</dbReference>
<dbReference type="GO" id="GO:0015074">
    <property type="term" value="P:DNA integration"/>
    <property type="evidence" value="ECO:0007669"/>
    <property type="project" value="InterPro"/>
</dbReference>
<dbReference type="PANTHER" id="PTHR35004:SF7">
    <property type="entry name" value="INTEGRASE PROTEIN"/>
    <property type="match status" value="1"/>
</dbReference>
<dbReference type="SUPFAM" id="SSF46689">
    <property type="entry name" value="Homeodomain-like"/>
    <property type="match status" value="1"/>
</dbReference>
<dbReference type="EMBL" id="FOVH01000017">
    <property type="protein sequence ID" value="SFP73600.1"/>
    <property type="molecule type" value="Genomic_DNA"/>
</dbReference>
<feature type="compositionally biased region" description="Low complexity" evidence="1">
    <location>
        <begin position="333"/>
        <end position="344"/>
    </location>
</feature>
<dbReference type="SUPFAM" id="SSF53098">
    <property type="entry name" value="Ribonuclease H-like"/>
    <property type="match status" value="1"/>
</dbReference>
<dbReference type="InterPro" id="IPR047656">
    <property type="entry name" value="IS481-like_transpos"/>
</dbReference>
<evidence type="ECO:0000256" key="1">
    <source>
        <dbReference type="SAM" id="MobiDB-lite"/>
    </source>
</evidence>
<feature type="region of interest" description="Disordered" evidence="1">
    <location>
        <begin position="604"/>
        <end position="630"/>
    </location>
</feature>
<dbReference type="GO" id="GO:0003676">
    <property type="term" value="F:nucleic acid binding"/>
    <property type="evidence" value="ECO:0007669"/>
    <property type="project" value="InterPro"/>
</dbReference>
<dbReference type="InParanoid" id="A0A1I5SS46"/>
<dbReference type="InterPro" id="IPR012337">
    <property type="entry name" value="RNaseH-like_sf"/>
</dbReference>
<protein>
    <submittedName>
        <fullName evidence="3">Transposase InsO and inactivated derivatives</fullName>
    </submittedName>
</protein>
<feature type="compositionally biased region" description="Basic and acidic residues" evidence="1">
    <location>
        <begin position="617"/>
        <end position="630"/>
    </location>
</feature>
<evidence type="ECO:0000259" key="2">
    <source>
        <dbReference type="PROSITE" id="PS50994"/>
    </source>
</evidence>
<dbReference type="PANTHER" id="PTHR35004">
    <property type="entry name" value="TRANSPOSASE RV3428C-RELATED"/>
    <property type="match status" value="1"/>
</dbReference>
<dbReference type="Gene3D" id="3.30.420.10">
    <property type="entry name" value="Ribonuclease H-like superfamily/Ribonuclease H"/>
    <property type="match status" value="1"/>
</dbReference>
<dbReference type="Proteomes" id="UP000183413">
    <property type="component" value="Unassembled WGS sequence"/>
</dbReference>